<accession>A0A0E1WA11</accession>
<sequence>MIWKFQRIDIFEIKFHCADSTIAFVDPERIVSRRAICVELSARWRGAMSCPTWWTG</sequence>
<evidence type="ECO:0000313" key="1">
    <source>
        <dbReference type="EMBL" id="EET10085.1"/>
    </source>
</evidence>
<organism evidence="1">
    <name type="scientific">Burkholderia pseudomallei 1710a</name>
    <dbReference type="NCBI Taxonomy" id="320371"/>
    <lineage>
        <taxon>Bacteria</taxon>
        <taxon>Pseudomonadati</taxon>
        <taxon>Pseudomonadota</taxon>
        <taxon>Betaproteobacteria</taxon>
        <taxon>Burkholderiales</taxon>
        <taxon>Burkholderiaceae</taxon>
        <taxon>Burkholderia</taxon>
        <taxon>pseudomallei group</taxon>
    </lineage>
</organism>
<dbReference type="GeneID" id="92980732"/>
<dbReference type="EMBL" id="CM000832">
    <property type="protein sequence ID" value="EET10085.1"/>
    <property type="molecule type" value="Genomic_DNA"/>
</dbReference>
<proteinExistence type="predicted"/>
<dbReference type="AlphaFoldDB" id="A0A0E1WA11"/>
<dbReference type="HOGENOM" id="CLU_3005313_0_0_4"/>
<gene>
    <name evidence="1" type="ORF">BURPS1710A_1761</name>
</gene>
<reference evidence="1" key="1">
    <citation type="submission" date="2009-05" db="EMBL/GenBank/DDBJ databases">
        <authorList>
            <person name="Harkins D.M."/>
            <person name="DeShazer D."/>
            <person name="Woods D.E."/>
            <person name="Brinkac L.M."/>
            <person name="Brown K.A."/>
            <person name="Hung G.C."/>
            <person name="Tuanyok A."/>
            <person name="Zhang B."/>
            <person name="Nierman W.C."/>
        </authorList>
    </citation>
    <scope>NUCLEOTIDE SEQUENCE [LARGE SCALE GENOMIC DNA]</scope>
    <source>
        <strain evidence="1">1710a</strain>
    </source>
</reference>
<dbReference type="RefSeq" id="WP_004526541.1">
    <property type="nucleotide sequence ID" value="NZ_CM000832.1"/>
</dbReference>
<protein>
    <submittedName>
        <fullName evidence="1">Uncharacterized protein</fullName>
    </submittedName>
</protein>
<dbReference type="Proteomes" id="UP000001812">
    <property type="component" value="Chromosome I"/>
</dbReference>
<name>A0A0E1WA11_BURPE</name>